<evidence type="ECO:0000259" key="6">
    <source>
        <dbReference type="PROSITE" id="PS50106"/>
    </source>
</evidence>
<evidence type="ECO:0000256" key="5">
    <source>
        <dbReference type="SAM" id="Phobius"/>
    </source>
</evidence>
<feature type="domain" description="PDZ" evidence="6">
    <location>
        <begin position="350"/>
        <end position="439"/>
    </location>
</feature>
<keyword evidence="2" id="KW-0645">Protease</keyword>
<dbReference type="RefSeq" id="WP_262572305.1">
    <property type="nucleotide sequence ID" value="NZ_JAOQKJ010000001.1"/>
</dbReference>
<dbReference type="Gene3D" id="2.40.10.10">
    <property type="entry name" value="Trypsin-like serine proteases"/>
    <property type="match status" value="2"/>
</dbReference>
<feature type="compositionally biased region" description="Polar residues" evidence="4">
    <location>
        <begin position="1"/>
        <end position="10"/>
    </location>
</feature>
<evidence type="ECO:0000256" key="3">
    <source>
        <dbReference type="ARBA" id="ARBA00022801"/>
    </source>
</evidence>
<feature type="region of interest" description="Disordered" evidence="4">
    <location>
        <begin position="1"/>
        <end position="31"/>
    </location>
</feature>
<dbReference type="SUPFAM" id="SSF50494">
    <property type="entry name" value="Trypsin-like serine proteases"/>
    <property type="match status" value="1"/>
</dbReference>
<dbReference type="Pfam" id="PF13180">
    <property type="entry name" value="PDZ_2"/>
    <property type="match status" value="1"/>
</dbReference>
<dbReference type="InterPro" id="IPR043504">
    <property type="entry name" value="Peptidase_S1_PA_chymotrypsin"/>
</dbReference>
<organism evidence="7 8">
    <name type="scientific">Suilimivivens aceti</name>
    <dbReference type="NCBI Taxonomy" id="2981774"/>
    <lineage>
        <taxon>Bacteria</taxon>
        <taxon>Bacillati</taxon>
        <taxon>Bacillota</taxon>
        <taxon>Clostridia</taxon>
        <taxon>Lachnospirales</taxon>
        <taxon>Lachnospiraceae</taxon>
        <taxon>Suilimivivens</taxon>
    </lineage>
</organism>
<proteinExistence type="inferred from homology"/>
<dbReference type="PROSITE" id="PS50106">
    <property type="entry name" value="PDZ"/>
    <property type="match status" value="1"/>
</dbReference>
<feature type="region of interest" description="Disordered" evidence="4">
    <location>
        <begin position="67"/>
        <end position="102"/>
    </location>
</feature>
<evidence type="ECO:0000256" key="1">
    <source>
        <dbReference type="ARBA" id="ARBA00010541"/>
    </source>
</evidence>
<evidence type="ECO:0000313" key="7">
    <source>
        <dbReference type="EMBL" id="MCU6742989.1"/>
    </source>
</evidence>
<reference evidence="7 8" key="1">
    <citation type="journal article" date="2021" name="ISME Commun">
        <title>Automated analysis of genomic sequences facilitates high-throughput and comprehensive description of bacteria.</title>
        <authorList>
            <person name="Hitch T.C.A."/>
        </authorList>
    </citation>
    <scope>NUCLEOTIDE SEQUENCE [LARGE SCALE GENOMIC DNA]</scope>
    <source>
        <strain evidence="7 8">Sanger_18</strain>
    </source>
</reference>
<evidence type="ECO:0000313" key="8">
    <source>
        <dbReference type="Proteomes" id="UP001652432"/>
    </source>
</evidence>
<dbReference type="InterPro" id="IPR001940">
    <property type="entry name" value="Peptidase_S1C"/>
</dbReference>
<accession>A0ABT2SZL8</accession>
<dbReference type="InterPro" id="IPR051201">
    <property type="entry name" value="Chloro_Bact_Ser_Proteases"/>
</dbReference>
<evidence type="ECO:0000256" key="2">
    <source>
        <dbReference type="ARBA" id="ARBA00022670"/>
    </source>
</evidence>
<feature type="compositionally biased region" description="Low complexity" evidence="4">
    <location>
        <begin position="88"/>
        <end position="102"/>
    </location>
</feature>
<dbReference type="PANTHER" id="PTHR43343">
    <property type="entry name" value="PEPTIDASE S12"/>
    <property type="match status" value="1"/>
</dbReference>
<keyword evidence="5" id="KW-0472">Membrane</keyword>
<keyword evidence="5" id="KW-0812">Transmembrane</keyword>
<dbReference type="InterPro" id="IPR009003">
    <property type="entry name" value="Peptidase_S1_PA"/>
</dbReference>
<feature type="transmembrane region" description="Helical" evidence="5">
    <location>
        <begin position="36"/>
        <end position="54"/>
    </location>
</feature>
<dbReference type="InterPro" id="IPR001478">
    <property type="entry name" value="PDZ"/>
</dbReference>
<sequence>MYENNYSDNTYHYGEAVKKQEEPHNKKKGSGNGKKIALGICCGLLFGIFAGIGFEAVTTASSLAKNAVTKETTAQPEIQSTVPEAADSDSTPDTADASASIAESQSLGTAVADGTVLTTTTDVTEVVKKVMPSVVSVNNKYIETTSFFGQQYNSEGEASGSGIIVGQNDSELLIATNNHVVESAEELTVQFADGSQSQAQIKGTDADKDLAVIAVQLSDISSDTMSSISIATLGDSNALTVGEPVIAIGNALGYGQSVTTGVVSALNRAIASDGSQNVQTGTDTEVNTFIQTDAAINPGNSGGALLNIHGEVIGINSNKIGGSTVEGMGYAIPISDAKPIIENLMTKQTRLKVNEDSKGYLGITGIDVVAEYSEIYGMPQGVYVSSVTEGTGAAQAGLVKGDIITGLNGEEIKSMEELKNELSYYAAGTTVELTIMQGSPTGYQAKTVQVTLGGVPTQQQ</sequence>
<keyword evidence="5" id="KW-1133">Transmembrane helix</keyword>
<keyword evidence="8" id="KW-1185">Reference proteome</keyword>
<evidence type="ECO:0000256" key="4">
    <source>
        <dbReference type="SAM" id="MobiDB-lite"/>
    </source>
</evidence>
<feature type="compositionally biased region" description="Basic and acidic residues" evidence="4">
    <location>
        <begin position="15"/>
        <end position="24"/>
    </location>
</feature>
<dbReference type="PRINTS" id="PR00834">
    <property type="entry name" value="PROTEASES2C"/>
</dbReference>
<dbReference type="Pfam" id="PF13365">
    <property type="entry name" value="Trypsin_2"/>
    <property type="match status" value="1"/>
</dbReference>
<name>A0ABT2SZL8_9FIRM</name>
<gene>
    <name evidence="7" type="ORF">OCV77_00475</name>
</gene>
<dbReference type="EMBL" id="JAOQKJ010000001">
    <property type="protein sequence ID" value="MCU6742989.1"/>
    <property type="molecule type" value="Genomic_DNA"/>
</dbReference>
<comment type="caution">
    <text evidence="7">The sequence shown here is derived from an EMBL/GenBank/DDBJ whole genome shotgun (WGS) entry which is preliminary data.</text>
</comment>
<dbReference type="Proteomes" id="UP001652432">
    <property type="component" value="Unassembled WGS sequence"/>
</dbReference>
<dbReference type="SUPFAM" id="SSF50156">
    <property type="entry name" value="PDZ domain-like"/>
    <property type="match status" value="1"/>
</dbReference>
<keyword evidence="3" id="KW-0378">Hydrolase</keyword>
<dbReference type="PANTHER" id="PTHR43343:SF3">
    <property type="entry name" value="PROTEASE DO-LIKE 8, CHLOROPLASTIC"/>
    <property type="match status" value="1"/>
</dbReference>
<dbReference type="InterPro" id="IPR036034">
    <property type="entry name" value="PDZ_sf"/>
</dbReference>
<dbReference type="SMART" id="SM00228">
    <property type="entry name" value="PDZ"/>
    <property type="match status" value="1"/>
</dbReference>
<dbReference type="Gene3D" id="2.30.42.10">
    <property type="match status" value="1"/>
</dbReference>
<feature type="compositionally biased region" description="Polar residues" evidence="4">
    <location>
        <begin position="67"/>
        <end position="82"/>
    </location>
</feature>
<comment type="similarity">
    <text evidence="1">Belongs to the peptidase S1C family.</text>
</comment>
<protein>
    <submittedName>
        <fullName evidence="7">Trypsin-like peptidase domain-containing protein</fullName>
    </submittedName>
</protein>